<dbReference type="PANTHER" id="PTHR35811">
    <property type="entry name" value="SLR1870 PROTEIN"/>
    <property type="match status" value="1"/>
</dbReference>
<dbReference type="InterPro" id="IPR041966">
    <property type="entry name" value="LOTUS-like"/>
</dbReference>
<dbReference type="Gene3D" id="3.30.420.610">
    <property type="entry name" value="LOTUS domain-like"/>
    <property type="match status" value="1"/>
</dbReference>
<sequence length="247" mass="27105">MPAEPRSPRLAVLIDADNASAKIVDGLFEEIAKIGEASVRRIYGDFASARSKAWIEVLAKHAIIPQQQFVYTTGKNASDITLVIDAMDLLHSGRFDGFCLVSSDSDFTRLASRIREQGVDVFGFGEQKTPESFRQACRRFVYTENLLPAATSNESDATTTQKSLQPPSAATPIIKKVIGQMESEDGWVPLGAVGNQLANLASDFDPRTYGFRKLSDLVRKTGAFDVDQLEGKPLRIRVKQPGPKKKS</sequence>
<dbReference type="CDD" id="cd11297">
    <property type="entry name" value="PIN_LabA-like_N_1"/>
    <property type="match status" value="1"/>
</dbReference>
<gene>
    <name evidence="2" type="ORF">GGQ64_004576</name>
</gene>
<feature type="domain" description="HTH OST-type" evidence="1">
    <location>
        <begin position="166"/>
        <end position="240"/>
    </location>
</feature>
<dbReference type="CDD" id="cd10146">
    <property type="entry name" value="LabA_like_C"/>
    <property type="match status" value="1"/>
</dbReference>
<dbReference type="GO" id="GO:0004540">
    <property type="term" value="F:RNA nuclease activity"/>
    <property type="evidence" value="ECO:0007669"/>
    <property type="project" value="InterPro"/>
</dbReference>
<organism evidence="2 3">
    <name type="scientific">Mycoplana azooxidifex</name>
    <dbReference type="NCBI Taxonomy" id="1636188"/>
    <lineage>
        <taxon>Bacteria</taxon>
        <taxon>Pseudomonadati</taxon>
        <taxon>Pseudomonadota</taxon>
        <taxon>Alphaproteobacteria</taxon>
        <taxon>Hyphomicrobiales</taxon>
        <taxon>Rhizobiaceae</taxon>
        <taxon>Mycoplana</taxon>
    </lineage>
</organism>
<dbReference type="Proteomes" id="UP000574761">
    <property type="component" value="Unassembled WGS sequence"/>
</dbReference>
<dbReference type="PANTHER" id="PTHR35811:SF1">
    <property type="entry name" value="HTH OST-TYPE DOMAIN-CONTAINING PROTEIN"/>
    <property type="match status" value="1"/>
</dbReference>
<dbReference type="Gene3D" id="3.40.50.1010">
    <property type="entry name" value="5'-nuclease"/>
    <property type="match status" value="1"/>
</dbReference>
<keyword evidence="3" id="KW-1185">Reference proteome</keyword>
<dbReference type="InterPro" id="IPR025605">
    <property type="entry name" value="OST-HTH/LOTUS_dom"/>
</dbReference>
<dbReference type="EMBL" id="JACIEE010000010">
    <property type="protein sequence ID" value="MBB3979336.1"/>
    <property type="molecule type" value="Genomic_DNA"/>
</dbReference>
<comment type="caution">
    <text evidence="2">The sequence shown here is derived from an EMBL/GenBank/DDBJ whole genome shotgun (WGS) entry which is preliminary data.</text>
</comment>
<name>A0A7W6GKQ8_9HYPH</name>
<reference evidence="2 3" key="1">
    <citation type="submission" date="2020-08" db="EMBL/GenBank/DDBJ databases">
        <title>Genomic Encyclopedia of Type Strains, Phase IV (KMG-IV): sequencing the most valuable type-strain genomes for metagenomic binning, comparative biology and taxonomic classification.</title>
        <authorList>
            <person name="Goeker M."/>
        </authorList>
    </citation>
    <scope>NUCLEOTIDE SEQUENCE [LARGE SCALE GENOMIC DNA]</scope>
    <source>
        <strain evidence="2 3">DSM 100211</strain>
    </source>
</reference>
<dbReference type="Pfam" id="PF01936">
    <property type="entry name" value="NYN"/>
    <property type="match status" value="1"/>
</dbReference>
<dbReference type="RefSeq" id="WP_183807577.1">
    <property type="nucleotide sequence ID" value="NZ_JACIEE010000010.1"/>
</dbReference>
<evidence type="ECO:0000313" key="2">
    <source>
        <dbReference type="EMBL" id="MBB3979336.1"/>
    </source>
</evidence>
<evidence type="ECO:0000259" key="1">
    <source>
        <dbReference type="PROSITE" id="PS51644"/>
    </source>
</evidence>
<dbReference type="Pfam" id="PF12872">
    <property type="entry name" value="OST-HTH"/>
    <property type="match status" value="1"/>
</dbReference>
<dbReference type="AlphaFoldDB" id="A0A7W6GKQ8"/>
<dbReference type="PROSITE" id="PS51644">
    <property type="entry name" value="HTH_OST"/>
    <property type="match status" value="1"/>
</dbReference>
<dbReference type="InterPro" id="IPR021139">
    <property type="entry name" value="NYN"/>
</dbReference>
<evidence type="ECO:0000313" key="3">
    <source>
        <dbReference type="Proteomes" id="UP000574761"/>
    </source>
</evidence>
<accession>A0A7W6GKQ8</accession>
<proteinExistence type="predicted"/>
<protein>
    <submittedName>
        <fullName evidence="2">Uncharacterized LabA/DUF88 family protein</fullName>
    </submittedName>
</protein>